<accession>A0A4S2L2I7</accession>
<dbReference type="AlphaFoldDB" id="A0A4S2L2I7"/>
<keyword evidence="1" id="KW-0472">Membrane</keyword>
<evidence type="ECO:0000313" key="2">
    <source>
        <dbReference type="EMBL" id="TGZ54557.1"/>
    </source>
</evidence>
<dbReference type="EMBL" id="QBLH01000651">
    <property type="protein sequence ID" value="TGZ54557.1"/>
    <property type="molecule type" value="Genomic_DNA"/>
</dbReference>
<keyword evidence="1" id="KW-1133">Transmembrane helix</keyword>
<comment type="caution">
    <text evidence="2">The sequence shown here is derived from an EMBL/GenBank/DDBJ whole genome shotgun (WGS) entry which is preliminary data.</text>
</comment>
<organism evidence="2 3">
    <name type="scientific">Temnothorax longispinosus</name>
    <dbReference type="NCBI Taxonomy" id="300112"/>
    <lineage>
        <taxon>Eukaryota</taxon>
        <taxon>Metazoa</taxon>
        <taxon>Ecdysozoa</taxon>
        <taxon>Arthropoda</taxon>
        <taxon>Hexapoda</taxon>
        <taxon>Insecta</taxon>
        <taxon>Pterygota</taxon>
        <taxon>Neoptera</taxon>
        <taxon>Endopterygota</taxon>
        <taxon>Hymenoptera</taxon>
        <taxon>Apocrita</taxon>
        <taxon>Aculeata</taxon>
        <taxon>Formicoidea</taxon>
        <taxon>Formicidae</taxon>
        <taxon>Myrmicinae</taxon>
        <taxon>Temnothorax</taxon>
    </lineage>
</organism>
<evidence type="ECO:0000256" key="1">
    <source>
        <dbReference type="SAM" id="Phobius"/>
    </source>
</evidence>
<sequence length="135" mass="15617">MSNSKPRSTSIRAGKTALRHQETLIMKKRRHPLVYCIVIFLNVKSPIAIPYFDNCVPIPYVLDKCKNKVVIILGINKPISVAELDLYLEDTQHAILHGTYSLKFHLISQMHCFDLSFFINRQLNCNRRASLHLRN</sequence>
<keyword evidence="1" id="KW-0812">Transmembrane</keyword>
<name>A0A4S2L2I7_9HYME</name>
<reference evidence="2 3" key="1">
    <citation type="journal article" date="2019" name="Philos. Trans. R. Soc. Lond., B, Biol. Sci.">
        <title>Ant behaviour and brain gene expression of defending hosts depend on the ecological success of the intruding social parasite.</title>
        <authorList>
            <person name="Kaur R."/>
            <person name="Stoldt M."/>
            <person name="Jongepier E."/>
            <person name="Feldmeyer B."/>
            <person name="Menzel F."/>
            <person name="Bornberg-Bauer E."/>
            <person name="Foitzik S."/>
        </authorList>
    </citation>
    <scope>NUCLEOTIDE SEQUENCE [LARGE SCALE GENOMIC DNA]</scope>
    <source>
        <tissue evidence="2">Whole body</tissue>
    </source>
</reference>
<protein>
    <submittedName>
        <fullName evidence="2">Uncharacterized protein</fullName>
    </submittedName>
</protein>
<dbReference type="Proteomes" id="UP000310200">
    <property type="component" value="Unassembled WGS sequence"/>
</dbReference>
<evidence type="ECO:0000313" key="3">
    <source>
        <dbReference type="Proteomes" id="UP000310200"/>
    </source>
</evidence>
<gene>
    <name evidence="2" type="ORF">DBV15_04607</name>
</gene>
<keyword evidence="3" id="KW-1185">Reference proteome</keyword>
<feature type="transmembrane region" description="Helical" evidence="1">
    <location>
        <begin position="33"/>
        <end position="52"/>
    </location>
</feature>
<proteinExistence type="predicted"/>